<dbReference type="Proteomes" id="UP000281061">
    <property type="component" value="Unassembled WGS sequence"/>
</dbReference>
<evidence type="ECO:0000259" key="6">
    <source>
        <dbReference type="Pfam" id="PF06271"/>
    </source>
</evidence>
<feature type="transmembrane region" description="Helical" evidence="5">
    <location>
        <begin position="24"/>
        <end position="50"/>
    </location>
</feature>
<accession>A0AB37RGN6</accession>
<evidence type="ECO:0000256" key="3">
    <source>
        <dbReference type="ARBA" id="ARBA00022989"/>
    </source>
</evidence>
<comment type="subcellular location">
    <subcellularLocation>
        <location evidence="1">Membrane</location>
        <topology evidence="1">Multi-pass membrane protein</topology>
    </subcellularLocation>
</comment>
<name>A0AB37RGN6_LACPE</name>
<reference evidence="7 8" key="1">
    <citation type="submission" date="2018-10" db="EMBL/GenBank/DDBJ databases">
        <title>Genome sequences of five Lactobacillus pentosus strains isolated from brines of traditionally fermented spanish-style green table olives and differences between them.</title>
        <authorList>
            <person name="Jimenez Diaz R."/>
        </authorList>
    </citation>
    <scope>NUCLEOTIDE SEQUENCE [LARGE SCALE GENOMIC DNA]</scope>
    <source>
        <strain evidence="7 8">IG8</strain>
    </source>
</reference>
<dbReference type="Pfam" id="PF06271">
    <property type="entry name" value="RDD"/>
    <property type="match status" value="1"/>
</dbReference>
<feature type="transmembrane region" description="Helical" evidence="5">
    <location>
        <begin position="112"/>
        <end position="133"/>
    </location>
</feature>
<keyword evidence="3 5" id="KW-1133">Transmembrane helix</keyword>
<keyword evidence="2 5" id="KW-0812">Transmembrane</keyword>
<sequence>MFENVFVTKRRSIKGVTIMQSKYLLLRVLAGMVDVIVVYVPVVVLAILILHANFRVADILGQLGFVVYNIIMIASYQGQTLGKKIGREYVLINDELPNGKMLIAGIREVTKVIYFLPFVGWIFGVISLVLGALTGRMIHDYFGNSTVVLEKDLVRLEK</sequence>
<organism evidence="7 8">
    <name type="scientific">Lactiplantibacillus pentosus</name>
    <name type="common">Lactobacillus pentosus</name>
    <dbReference type="NCBI Taxonomy" id="1589"/>
    <lineage>
        <taxon>Bacteria</taxon>
        <taxon>Bacillati</taxon>
        <taxon>Bacillota</taxon>
        <taxon>Bacilli</taxon>
        <taxon>Lactobacillales</taxon>
        <taxon>Lactobacillaceae</taxon>
        <taxon>Lactiplantibacillus</taxon>
    </lineage>
</organism>
<evidence type="ECO:0000256" key="5">
    <source>
        <dbReference type="SAM" id="Phobius"/>
    </source>
</evidence>
<dbReference type="EMBL" id="RDCL01000090">
    <property type="protein sequence ID" value="RMW52620.1"/>
    <property type="molecule type" value="Genomic_DNA"/>
</dbReference>
<comment type="caution">
    <text evidence="7">The sequence shown here is derived from an EMBL/GenBank/DDBJ whole genome shotgun (WGS) entry which is preliminary data.</text>
</comment>
<proteinExistence type="predicted"/>
<dbReference type="InterPro" id="IPR010432">
    <property type="entry name" value="RDD"/>
</dbReference>
<gene>
    <name evidence="7" type="ORF">D6U17_13860</name>
</gene>
<feature type="domain" description="RDD" evidence="6">
    <location>
        <begin position="26"/>
        <end position="143"/>
    </location>
</feature>
<feature type="transmembrane region" description="Helical" evidence="5">
    <location>
        <begin position="56"/>
        <end position="76"/>
    </location>
</feature>
<dbReference type="GO" id="GO:0016020">
    <property type="term" value="C:membrane"/>
    <property type="evidence" value="ECO:0007669"/>
    <property type="project" value="UniProtKB-SubCell"/>
</dbReference>
<evidence type="ECO:0000313" key="8">
    <source>
        <dbReference type="Proteomes" id="UP000281061"/>
    </source>
</evidence>
<keyword evidence="4 5" id="KW-0472">Membrane</keyword>
<evidence type="ECO:0000313" key="7">
    <source>
        <dbReference type="EMBL" id="RMW52620.1"/>
    </source>
</evidence>
<evidence type="ECO:0000256" key="1">
    <source>
        <dbReference type="ARBA" id="ARBA00004141"/>
    </source>
</evidence>
<evidence type="ECO:0000256" key="4">
    <source>
        <dbReference type="ARBA" id="ARBA00023136"/>
    </source>
</evidence>
<evidence type="ECO:0000256" key="2">
    <source>
        <dbReference type="ARBA" id="ARBA00022692"/>
    </source>
</evidence>
<dbReference type="AlphaFoldDB" id="A0AB37RGN6"/>
<protein>
    <recommendedName>
        <fullName evidence="6">RDD domain-containing protein</fullName>
    </recommendedName>
</protein>